<dbReference type="SUPFAM" id="SSF52540">
    <property type="entry name" value="P-loop containing nucleoside triphosphate hydrolases"/>
    <property type="match status" value="1"/>
</dbReference>
<dbReference type="AlphaFoldDB" id="A0A6C0M2X5"/>
<dbReference type="EMBL" id="MN740641">
    <property type="protein sequence ID" value="QHU36615.1"/>
    <property type="molecule type" value="Genomic_DNA"/>
</dbReference>
<dbReference type="Gene3D" id="3.40.50.300">
    <property type="entry name" value="P-loop containing nucleotide triphosphate hydrolases"/>
    <property type="match status" value="1"/>
</dbReference>
<proteinExistence type="predicted"/>
<organism evidence="1">
    <name type="scientific">viral metagenome</name>
    <dbReference type="NCBI Taxonomy" id="1070528"/>
    <lineage>
        <taxon>unclassified sequences</taxon>
        <taxon>metagenomes</taxon>
        <taxon>organismal metagenomes</taxon>
    </lineage>
</organism>
<protein>
    <submittedName>
        <fullName evidence="1">Uncharacterized protein</fullName>
    </submittedName>
</protein>
<reference evidence="1" key="1">
    <citation type="journal article" date="2020" name="Nature">
        <title>Giant virus diversity and host interactions through global metagenomics.</title>
        <authorList>
            <person name="Schulz F."/>
            <person name="Roux S."/>
            <person name="Paez-Espino D."/>
            <person name="Jungbluth S."/>
            <person name="Walsh D.A."/>
            <person name="Denef V.J."/>
            <person name="McMahon K.D."/>
            <person name="Konstantinidis K.T."/>
            <person name="Eloe-Fadrosh E.A."/>
            <person name="Kyrpides N.C."/>
            <person name="Woyke T."/>
        </authorList>
    </citation>
    <scope>NUCLEOTIDE SEQUENCE</scope>
    <source>
        <strain evidence="1">GVMAG-S-1035231-58</strain>
    </source>
</reference>
<evidence type="ECO:0000313" key="1">
    <source>
        <dbReference type="EMBL" id="QHU36615.1"/>
    </source>
</evidence>
<dbReference type="InterPro" id="IPR027417">
    <property type="entry name" value="P-loop_NTPase"/>
</dbReference>
<name>A0A6C0M2X5_9ZZZZ</name>
<sequence>MEFPPPHRILFECLNDRNTRAYWQDVKTTYADRCDFEEIEATEHNSVEEFSAWLTQWLSFAPTQPHRIRLLMIWHAHFLSAACQQMMRRSLETRSFKCRVWFHLEEPTLQHAIVSRCVVTRMPQYTHTPIVHGTLDTALWDDPVAYEVALSSKQ</sequence>
<accession>A0A6C0M2X5</accession>